<dbReference type="Gene3D" id="1.10.510.10">
    <property type="entry name" value="Transferase(Phosphotransferase) domain 1"/>
    <property type="match status" value="1"/>
</dbReference>
<evidence type="ECO:0000256" key="1">
    <source>
        <dbReference type="ARBA" id="ARBA00003747"/>
    </source>
</evidence>
<evidence type="ECO:0000313" key="11">
    <source>
        <dbReference type="EMBL" id="KAK5992714.1"/>
    </source>
</evidence>
<proteinExistence type="predicted"/>
<evidence type="ECO:0000313" key="12">
    <source>
        <dbReference type="Proteomes" id="UP001338125"/>
    </source>
</evidence>
<dbReference type="SUPFAM" id="SSF56112">
    <property type="entry name" value="Protein kinase-like (PK-like)"/>
    <property type="match status" value="1"/>
</dbReference>
<dbReference type="EC" id="2.7.11.1" evidence="3"/>
<evidence type="ECO:0000256" key="4">
    <source>
        <dbReference type="ARBA" id="ARBA00013948"/>
    </source>
</evidence>
<accession>A0ABR0SKQ2</accession>
<evidence type="ECO:0000256" key="2">
    <source>
        <dbReference type="ARBA" id="ARBA00011534"/>
    </source>
</evidence>
<dbReference type="PROSITE" id="PS00109">
    <property type="entry name" value="PROTEIN_KINASE_TYR"/>
    <property type="match status" value="1"/>
</dbReference>
<evidence type="ECO:0000256" key="8">
    <source>
        <dbReference type="ARBA" id="ARBA00047899"/>
    </source>
</evidence>
<evidence type="ECO:0000256" key="3">
    <source>
        <dbReference type="ARBA" id="ARBA00012513"/>
    </source>
</evidence>
<dbReference type="Proteomes" id="UP001338125">
    <property type="component" value="Unassembled WGS sequence"/>
</dbReference>
<dbReference type="EMBL" id="JAVFKD010000012">
    <property type="protein sequence ID" value="KAK5992714.1"/>
    <property type="molecule type" value="Genomic_DNA"/>
</dbReference>
<feature type="domain" description="Protein kinase" evidence="10">
    <location>
        <begin position="1"/>
        <end position="249"/>
    </location>
</feature>
<evidence type="ECO:0000256" key="5">
    <source>
        <dbReference type="ARBA" id="ARBA00019973"/>
    </source>
</evidence>
<dbReference type="PROSITE" id="PS50011">
    <property type="entry name" value="PROTEIN_KINASE_DOM"/>
    <property type="match status" value="1"/>
</dbReference>
<organism evidence="11 12">
    <name type="scientific">Cladobotryum mycophilum</name>
    <dbReference type="NCBI Taxonomy" id="491253"/>
    <lineage>
        <taxon>Eukaryota</taxon>
        <taxon>Fungi</taxon>
        <taxon>Dikarya</taxon>
        <taxon>Ascomycota</taxon>
        <taxon>Pezizomycotina</taxon>
        <taxon>Sordariomycetes</taxon>
        <taxon>Hypocreomycetidae</taxon>
        <taxon>Hypocreales</taxon>
        <taxon>Hypocreaceae</taxon>
        <taxon>Cladobotryum</taxon>
    </lineage>
</organism>
<dbReference type="InterPro" id="IPR011009">
    <property type="entry name" value="Kinase-like_dom_sf"/>
</dbReference>
<evidence type="ECO:0000256" key="6">
    <source>
        <dbReference type="ARBA" id="ARBA00030980"/>
    </source>
</evidence>
<dbReference type="Pfam" id="PF00069">
    <property type="entry name" value="Pkinase"/>
    <property type="match status" value="1"/>
</dbReference>
<dbReference type="InterPro" id="IPR008266">
    <property type="entry name" value="Tyr_kinase_AS"/>
</dbReference>
<comment type="function">
    <text evidence="1">Component of the EKC/KEOPS complex that is required for the formation of a threonylcarbamoyl group on adenosine at position 37 (t(6)A37) in tRNAs that read codons beginning with adenine. The complex is probably involved in the transfer of the threonylcarbamoyl moiety of threonylcarbamoyl-AMP (TC-AMP) to the N6 group of A37. BUD32 has ATPase activity in the context of the EKC/KEOPS complex and likely plays a supporting role to the catalytic subunit KAE1. The EKC/KEOPS complex also promotes both telomere uncapping and telomere elongation. The complex is required for efficient recruitment of transcriptional coactivators.</text>
</comment>
<sequence length="249" mass="28224">MEICEKAEISIEKDGDFVFHHFKVIVKQNDEYFFAIINEHIRFDDDIDPTQLNLTRIPTEDIWPDFDPKLTRAPDPLPLNCYVKRPSLLYCDGTKEALEIGAGMLEEVAICETLLEHPHPNIVRYHGCLVEGGKIKGLCLDKLKVTLEDRVQGSEPLDVDKCMQGIEDGVNHMHGLGLIHNDLSPSNIMMDGDDDNSVIIDFDSCKLEGLKLGVKGGSFGYEIENMEYAQRVNDTYSVSKIRELLEREQ</sequence>
<comment type="subunit">
    <text evidence="2">Component of the EKC/KEOPS complex composed of at least BUD32, CGI121, GON7, KAE1 and PCC1; the whole complex dimerizes.</text>
</comment>
<evidence type="ECO:0000256" key="9">
    <source>
        <dbReference type="ARBA" id="ARBA00048679"/>
    </source>
</evidence>
<name>A0ABR0SKQ2_9HYPO</name>
<reference evidence="11 12" key="1">
    <citation type="submission" date="2024-01" db="EMBL/GenBank/DDBJ databases">
        <title>Complete genome of Cladobotryum mycophilum ATHUM6906.</title>
        <authorList>
            <person name="Christinaki A.C."/>
            <person name="Myridakis A.I."/>
            <person name="Kouvelis V.N."/>
        </authorList>
    </citation>
    <scope>NUCLEOTIDE SEQUENCE [LARGE SCALE GENOMIC DNA]</scope>
    <source>
        <strain evidence="11 12">ATHUM6906</strain>
    </source>
</reference>
<dbReference type="PANTHER" id="PTHR24347">
    <property type="entry name" value="SERINE/THREONINE-PROTEIN KINASE"/>
    <property type="match status" value="1"/>
</dbReference>
<evidence type="ECO:0000256" key="7">
    <source>
        <dbReference type="ARBA" id="ARBA00033194"/>
    </source>
</evidence>
<dbReference type="InterPro" id="IPR000719">
    <property type="entry name" value="Prot_kinase_dom"/>
</dbReference>
<evidence type="ECO:0000259" key="10">
    <source>
        <dbReference type="PROSITE" id="PS50011"/>
    </source>
</evidence>
<comment type="catalytic activity">
    <reaction evidence="9">
        <text>L-seryl-[protein] + ATP = O-phospho-L-seryl-[protein] + ADP + H(+)</text>
        <dbReference type="Rhea" id="RHEA:17989"/>
        <dbReference type="Rhea" id="RHEA-COMP:9863"/>
        <dbReference type="Rhea" id="RHEA-COMP:11604"/>
        <dbReference type="ChEBI" id="CHEBI:15378"/>
        <dbReference type="ChEBI" id="CHEBI:29999"/>
        <dbReference type="ChEBI" id="CHEBI:30616"/>
        <dbReference type="ChEBI" id="CHEBI:83421"/>
        <dbReference type="ChEBI" id="CHEBI:456216"/>
        <dbReference type="EC" id="2.7.11.1"/>
    </reaction>
</comment>
<keyword evidence="12" id="KW-1185">Reference proteome</keyword>
<gene>
    <name evidence="11" type="ORF">PT974_06129</name>
</gene>
<protein>
    <recommendedName>
        <fullName evidence="5">EKC/KEOPS complex subunit BUD32</fullName>
        <ecNumber evidence="3">2.7.11.1</ecNumber>
    </recommendedName>
    <alternativeName>
        <fullName evidence="6 7">Atypical Serine/threonine protein kinase BUD32</fullName>
    </alternativeName>
    <alternativeName>
        <fullName evidence="4">EKC/KEOPS complex subunit bud32</fullName>
    </alternativeName>
</protein>
<comment type="catalytic activity">
    <reaction evidence="8">
        <text>L-threonyl-[protein] + ATP = O-phospho-L-threonyl-[protein] + ADP + H(+)</text>
        <dbReference type="Rhea" id="RHEA:46608"/>
        <dbReference type="Rhea" id="RHEA-COMP:11060"/>
        <dbReference type="Rhea" id="RHEA-COMP:11605"/>
        <dbReference type="ChEBI" id="CHEBI:15378"/>
        <dbReference type="ChEBI" id="CHEBI:30013"/>
        <dbReference type="ChEBI" id="CHEBI:30616"/>
        <dbReference type="ChEBI" id="CHEBI:61977"/>
        <dbReference type="ChEBI" id="CHEBI:456216"/>
        <dbReference type="EC" id="2.7.11.1"/>
    </reaction>
</comment>
<comment type="caution">
    <text evidence="11">The sequence shown here is derived from an EMBL/GenBank/DDBJ whole genome shotgun (WGS) entry which is preliminary data.</text>
</comment>